<gene>
    <name evidence="1" type="ORF">NN4_00940</name>
</gene>
<accession>A0A511M4N3</accession>
<dbReference type="RefSeq" id="WP_147127941.1">
    <property type="nucleotide sequence ID" value="NZ_BJXA01000001.1"/>
</dbReference>
<reference evidence="1 2" key="1">
    <citation type="submission" date="2019-07" db="EMBL/GenBank/DDBJ databases">
        <title>Whole genome shotgun sequence of Nocardia ninae NBRC 108245.</title>
        <authorList>
            <person name="Hosoyama A."/>
            <person name="Uohara A."/>
            <person name="Ohji S."/>
            <person name="Ichikawa N."/>
        </authorList>
    </citation>
    <scope>NUCLEOTIDE SEQUENCE [LARGE SCALE GENOMIC DNA]</scope>
    <source>
        <strain evidence="1 2">NBRC 108245</strain>
    </source>
</reference>
<proteinExistence type="predicted"/>
<organism evidence="1 2">
    <name type="scientific">Nocardia ninae NBRC 108245</name>
    <dbReference type="NCBI Taxonomy" id="1210091"/>
    <lineage>
        <taxon>Bacteria</taxon>
        <taxon>Bacillati</taxon>
        <taxon>Actinomycetota</taxon>
        <taxon>Actinomycetes</taxon>
        <taxon>Mycobacteriales</taxon>
        <taxon>Nocardiaceae</taxon>
        <taxon>Nocardia</taxon>
    </lineage>
</organism>
<dbReference type="Proteomes" id="UP000321424">
    <property type="component" value="Unassembled WGS sequence"/>
</dbReference>
<dbReference type="EMBL" id="BJXA01000001">
    <property type="protein sequence ID" value="GEM35575.1"/>
    <property type="molecule type" value="Genomic_DNA"/>
</dbReference>
<keyword evidence="2" id="KW-1185">Reference proteome</keyword>
<name>A0A511M4N3_9NOCA</name>
<comment type="caution">
    <text evidence="1">The sequence shown here is derived from an EMBL/GenBank/DDBJ whole genome shotgun (WGS) entry which is preliminary data.</text>
</comment>
<dbReference type="AlphaFoldDB" id="A0A511M4N3"/>
<evidence type="ECO:0000313" key="1">
    <source>
        <dbReference type="EMBL" id="GEM35575.1"/>
    </source>
</evidence>
<evidence type="ECO:0000313" key="2">
    <source>
        <dbReference type="Proteomes" id="UP000321424"/>
    </source>
</evidence>
<protein>
    <submittedName>
        <fullName evidence="1">Uncharacterized protein</fullName>
    </submittedName>
</protein>
<sequence>MERTDIVDHADGFFFLTDDHLDDQLRTIAEKTGPRLRPGVGALQIHTASDDGMARVTVAVSDTALPAAPEDGELIDECTYTTAVGAQRLRHSWLEETQGQLRDPVTPPGAARVHLRMYEIPGPHEPLASGIEITEHILLQIWNQIL</sequence>